<name>C9RMT8_FIBSS</name>
<keyword evidence="5" id="KW-1185">Reference proteome</keyword>
<keyword evidence="1" id="KW-0175">Coiled coil</keyword>
<dbReference type="KEGG" id="fsc:FSU_1143"/>
<dbReference type="EMBL" id="CP002158">
    <property type="protein sequence ID" value="ADL26368.1"/>
    <property type="molecule type" value="Genomic_DNA"/>
</dbReference>
<dbReference type="EMBL" id="CP001792">
    <property type="protein sequence ID" value="ACX74316.1"/>
    <property type="molecule type" value="Genomic_DNA"/>
</dbReference>
<protein>
    <submittedName>
        <fullName evidence="3">Uncharacterized protein</fullName>
    </submittedName>
</protein>
<evidence type="ECO:0000256" key="1">
    <source>
        <dbReference type="SAM" id="Coils"/>
    </source>
</evidence>
<feature type="coiled-coil region" evidence="1">
    <location>
        <begin position="23"/>
        <end position="50"/>
    </location>
</feature>
<proteinExistence type="predicted"/>
<dbReference type="Proteomes" id="UP000000517">
    <property type="component" value="Chromosome"/>
</dbReference>
<accession>C9RMT8</accession>
<reference evidence="3" key="3">
    <citation type="submission" date="2010-08" db="EMBL/GenBank/DDBJ databases">
        <authorList>
            <person name="Durkin A.S."/>
            <person name="Nelson K.E."/>
            <person name="Morrison M."/>
            <person name="Forsberg C.W."/>
            <person name="Wilson D.B."/>
            <person name="Russell J.B."/>
            <person name="Cann I.K.O."/>
            <person name="Mackie R.I."/>
            <person name="White B.A."/>
        </authorList>
    </citation>
    <scope>NUCLEOTIDE SEQUENCE</scope>
    <source>
        <strain evidence="3">S85</strain>
    </source>
</reference>
<gene>
    <name evidence="2" type="ordered locus">Fisuc_0706</name>
    <name evidence="3" type="ordered locus">FSU_1143</name>
</gene>
<dbReference type="STRING" id="59374.FSU_1143"/>
<dbReference type="HOGENOM" id="CLU_1576134_0_0_0"/>
<evidence type="ECO:0000313" key="5">
    <source>
        <dbReference type="Proteomes" id="UP000001497"/>
    </source>
</evidence>
<organism evidence="3 4">
    <name type="scientific">Fibrobacter succinogenes (strain ATCC 19169 / S85)</name>
    <dbReference type="NCBI Taxonomy" id="59374"/>
    <lineage>
        <taxon>Bacteria</taxon>
        <taxon>Pseudomonadati</taxon>
        <taxon>Fibrobacterota</taxon>
        <taxon>Fibrobacteria</taxon>
        <taxon>Fibrobacterales</taxon>
        <taxon>Fibrobacteraceae</taxon>
        <taxon>Fibrobacter</taxon>
    </lineage>
</organism>
<evidence type="ECO:0000313" key="4">
    <source>
        <dbReference type="Proteomes" id="UP000000517"/>
    </source>
</evidence>
<dbReference type="Proteomes" id="UP000001497">
    <property type="component" value="Chromosome"/>
</dbReference>
<reference evidence="2 5" key="1">
    <citation type="submission" date="2009-10" db="EMBL/GenBank/DDBJ databases">
        <title>Complete sequence of Fibrobacter succinogenes subsp. succinogenes S85.</title>
        <authorList>
            <consortium name="US DOE Joint Genome Institute"/>
            <person name="Lucas S."/>
            <person name="Copeland A."/>
            <person name="Lapidus A."/>
            <person name="Glavina del Rio T."/>
            <person name="Tice H."/>
            <person name="Bruce D."/>
            <person name="Goodwin L."/>
            <person name="Pitluck S."/>
            <person name="Chertkov O."/>
            <person name="Detter J.C."/>
            <person name="Han C."/>
            <person name="Tapia R."/>
            <person name="Larimer F."/>
            <person name="Land M."/>
            <person name="Hauser L."/>
            <person name="Kyrpides N."/>
            <person name="Mikhailova N."/>
            <person name="Weimer P.J."/>
            <person name="Stevenson D.M."/>
            <person name="Boyum J."/>
            <person name="Brumm P.I."/>
            <person name="Mead D."/>
        </authorList>
    </citation>
    <scope>NUCLEOTIDE SEQUENCE [LARGE SCALE GENOMIC DNA]</scope>
    <source>
        <strain evidence="5">ATCC 19169 / S85</strain>
        <strain evidence="2">S85</strain>
    </source>
</reference>
<dbReference type="RefSeq" id="WP_014545478.1">
    <property type="nucleotide sequence ID" value="NC_013410.1"/>
</dbReference>
<dbReference type="KEGG" id="fsu:Fisuc_0706"/>
<dbReference type="AlphaFoldDB" id="C9RMT8"/>
<evidence type="ECO:0000313" key="3">
    <source>
        <dbReference type="EMBL" id="ADL26368.1"/>
    </source>
</evidence>
<sequence length="169" mass="19538">MALCRRCGVREEGYLSDGLCQDCYNEKIEEEEHRERMEELQRQAAEDSARALREAAEAKRIAGLKTFTCFRCEATFNEEQGLSAVKSPLGKPLCNDCLQSYALCCCCHKFFLEDKNPIKTFSYEYVDGAHVERKKSSKKMCFGCQNTKGREYIIRQKKLAEKFDSQNKR</sequence>
<evidence type="ECO:0000313" key="2">
    <source>
        <dbReference type="EMBL" id="ACX74316.1"/>
    </source>
</evidence>
<reference evidence="4" key="2">
    <citation type="submission" date="2010-08" db="EMBL/GenBank/DDBJ databases">
        <title>Complete sequence of Fibrobacter succinogenes subsp. succinogenes S85.</title>
        <authorList>
            <person name="Durkin A.S."/>
            <person name="Nelson K.E."/>
            <person name="Morrison M."/>
            <person name="Forsberg C.W."/>
            <person name="Wilson D.B."/>
            <person name="Russell J.B."/>
            <person name="Cann I.K.O."/>
            <person name="Mackie R.I."/>
            <person name="White B.A."/>
        </authorList>
    </citation>
    <scope>NUCLEOTIDE SEQUENCE [LARGE SCALE GENOMIC DNA]</scope>
    <source>
        <strain evidence="4">ATCC 19169 / S85</strain>
    </source>
</reference>